<dbReference type="PANTHER" id="PTHR34704:SF1">
    <property type="entry name" value="ATPASE"/>
    <property type="match status" value="1"/>
</dbReference>
<protein>
    <submittedName>
        <fullName evidence="3">Uncharacterized protein</fullName>
    </submittedName>
</protein>
<dbReference type="EMBL" id="AP012293">
    <property type="protein sequence ID" value="BAL84568.1"/>
    <property type="molecule type" value="Genomic_DNA"/>
</dbReference>
<feature type="domain" description="ATPase" evidence="1">
    <location>
        <begin position="6"/>
        <end position="203"/>
    </location>
</feature>
<dbReference type="RefSeq" id="WP_014430919.1">
    <property type="nucleotide sequence ID" value="NC_017076.1"/>
</dbReference>
<dbReference type="Pfam" id="PF01637">
    <property type="entry name" value="ATPase_2"/>
    <property type="match status" value="1"/>
</dbReference>
<dbReference type="Proteomes" id="UP000007887">
    <property type="component" value="Plasmid pSRC2"/>
</dbReference>
<dbReference type="KEGG" id="sri:SELR_pSRC200340"/>
<dbReference type="PANTHER" id="PTHR34704">
    <property type="entry name" value="ATPASE"/>
    <property type="match status" value="1"/>
</dbReference>
<gene>
    <name evidence="3" type="ordered locus">SELR_pSRC200340</name>
</gene>
<keyword evidence="3" id="KW-0614">Plasmid</keyword>
<dbReference type="GO" id="GO:0005524">
    <property type="term" value="F:ATP binding"/>
    <property type="evidence" value="ECO:0007669"/>
    <property type="project" value="InterPro"/>
</dbReference>
<dbReference type="InterPro" id="IPR027417">
    <property type="entry name" value="P-loop_NTPase"/>
</dbReference>
<feature type="domain" description="DUF234" evidence="2">
    <location>
        <begin position="315"/>
        <end position="411"/>
    </location>
</feature>
<sequence length="463" mass="54302">MYNDAFVGRERELTKLDKMYSSKKQNVALIYGRRRVGKSELIKHFIQKYNHDAVYYECKQTTELNNVSSLSTLISEKFSLPPLAFSGIEELLEFMFKQACEKKIILVLDEYPYLQKTVTGLDSILQSLIDRYMSKSQMKLIICGSFVETMKKLLLRHNPLYGRVSLVLNLKPMNYLESAKFYPSFSNEDKVRLYSVFGGIPYYNSLIDEELSVKENIMELLTLPGSRLEDEVSMYLNAELSKITNANEVFEALTRGFTRFSDILSQSHITNSPTLSKVLEKLINMDMVEKEAPINDSNNKKKTGYYISDNMSSFYYKYVFRYASQRRIMNPEVFYERYIEKDFEQTYVPKRFEDICKQFLILKNQQGDMAEPFEAIGKYYYDLPKEHKNGEFDVVTKDDRGYAFYEAKFRETPVTAAMIEEEIRQVNDTGLYCYQYGFFSRSGYEDFTRSDVVKYTLDDLYNT</sequence>
<dbReference type="InterPro" id="IPR011579">
    <property type="entry name" value="ATPase_dom"/>
</dbReference>
<dbReference type="SUPFAM" id="SSF52540">
    <property type="entry name" value="P-loop containing nucleoside triphosphate hydrolases"/>
    <property type="match status" value="1"/>
</dbReference>
<dbReference type="HOGENOM" id="CLU_041137_0_0_9"/>
<dbReference type="InterPro" id="IPR004256">
    <property type="entry name" value="DUF234"/>
</dbReference>
<dbReference type="Gene3D" id="3.40.50.300">
    <property type="entry name" value="P-loop containing nucleotide triphosphate hydrolases"/>
    <property type="match status" value="2"/>
</dbReference>
<reference evidence="3 4" key="1">
    <citation type="submission" date="2011-10" db="EMBL/GenBank/DDBJ databases">
        <title>Whole genome sequence of Selenomonas ruminantium subsp. lactilytica TAM6421.</title>
        <authorList>
            <person name="Oguchi A."/>
            <person name="Ankai A."/>
            <person name="Kaneko J."/>
            <person name="Yamada-Narita S."/>
            <person name="Fukui S."/>
            <person name="Takahashi M."/>
            <person name="Onodera T."/>
            <person name="Kojima S."/>
            <person name="Fushimi T."/>
            <person name="Abe N."/>
            <person name="Kamio Y."/>
            <person name="Yamazaki S."/>
            <person name="Fujita N."/>
        </authorList>
    </citation>
    <scope>NUCLEOTIDE SEQUENCE [LARGE SCALE GENOMIC DNA]</scope>
    <source>
        <strain evidence="4">NBRC 103574 / TAM6421</strain>
        <plasmid evidence="3 4">pSRC2</plasmid>
    </source>
</reference>
<evidence type="ECO:0000313" key="3">
    <source>
        <dbReference type="EMBL" id="BAL84568.1"/>
    </source>
</evidence>
<dbReference type="Pfam" id="PF03008">
    <property type="entry name" value="DUF234"/>
    <property type="match status" value="1"/>
</dbReference>
<organism evidence="3 4">
    <name type="scientific">Selenomonas ruminantium subsp. lactilytica (strain NBRC 103574 / TAM6421)</name>
    <dbReference type="NCBI Taxonomy" id="927704"/>
    <lineage>
        <taxon>Bacteria</taxon>
        <taxon>Bacillati</taxon>
        <taxon>Bacillota</taxon>
        <taxon>Negativicutes</taxon>
        <taxon>Selenomonadales</taxon>
        <taxon>Selenomonadaceae</taxon>
        <taxon>Selenomonas</taxon>
    </lineage>
</organism>
<evidence type="ECO:0000313" key="4">
    <source>
        <dbReference type="Proteomes" id="UP000007887"/>
    </source>
</evidence>
<evidence type="ECO:0000259" key="1">
    <source>
        <dbReference type="Pfam" id="PF01637"/>
    </source>
</evidence>
<accession>I0GUY1</accession>
<dbReference type="AlphaFoldDB" id="I0GUY1"/>
<name>I0GUY1_SELRL</name>
<evidence type="ECO:0000259" key="2">
    <source>
        <dbReference type="Pfam" id="PF03008"/>
    </source>
</evidence>
<geneLocation type="plasmid" evidence="3 4">
    <name>pSRC2</name>
</geneLocation>
<dbReference type="PATRIC" id="fig|927704.6.peg.3228"/>
<proteinExistence type="predicted"/>